<dbReference type="PANTHER" id="PTHR42894:SF1">
    <property type="entry name" value="N-(5'-PHOSPHORIBOSYL)ANTHRANILATE ISOMERASE"/>
    <property type="match status" value="1"/>
</dbReference>
<dbReference type="EC" id="5.3.1.24" evidence="3 9"/>
<dbReference type="InterPro" id="IPR011060">
    <property type="entry name" value="RibuloseP-bd_barrel"/>
</dbReference>
<name>F2IYH9_POLGS</name>
<dbReference type="KEGG" id="pgv:SL003B_0053"/>
<dbReference type="HAMAP" id="MF_00135">
    <property type="entry name" value="PRAI"/>
    <property type="match status" value="1"/>
</dbReference>
<dbReference type="GO" id="GO:0000162">
    <property type="term" value="P:L-tryptophan biosynthetic process"/>
    <property type="evidence" value="ECO:0007669"/>
    <property type="project" value="UniProtKB-UniRule"/>
</dbReference>
<dbReference type="NCBIfam" id="NF002295">
    <property type="entry name" value="PRK01222.1-1"/>
    <property type="match status" value="1"/>
</dbReference>
<organism evidence="11 12">
    <name type="scientific">Polymorphum gilvum (strain LMG 25793 / CGMCC 1.9160 / SL003B-26A1)</name>
    <dbReference type="NCBI Taxonomy" id="991905"/>
    <lineage>
        <taxon>Bacteria</taxon>
        <taxon>Pseudomonadati</taxon>
        <taxon>Pseudomonadota</taxon>
        <taxon>Alphaproteobacteria</taxon>
        <taxon>Rhodobacterales</taxon>
        <taxon>Paracoccaceae</taxon>
        <taxon>Polymorphum</taxon>
    </lineage>
</organism>
<dbReference type="SUPFAM" id="SSF51366">
    <property type="entry name" value="Ribulose-phoshate binding barrel"/>
    <property type="match status" value="1"/>
</dbReference>
<dbReference type="Gene3D" id="3.20.20.70">
    <property type="entry name" value="Aldolase class I"/>
    <property type="match status" value="1"/>
</dbReference>
<gene>
    <name evidence="9" type="primary">trpF</name>
    <name evidence="11" type="ordered locus">SL003B_0053</name>
</gene>
<evidence type="ECO:0000256" key="4">
    <source>
        <dbReference type="ARBA" id="ARBA00022272"/>
    </source>
</evidence>
<evidence type="ECO:0000256" key="2">
    <source>
        <dbReference type="ARBA" id="ARBA00004664"/>
    </source>
</evidence>
<dbReference type="STRING" id="991905.SL003B_0053"/>
<reference evidence="11 12" key="1">
    <citation type="journal article" date="2011" name="J. Bacteriol.">
        <title>Complete genome sequence of Polymorphum gilvum SL003B-26A1T, a crude oil-degrading bacterium from oil-polluted saline soil.</title>
        <authorList>
            <person name="Li S.G."/>
            <person name="Tang Y.Q."/>
            <person name="Nie Y."/>
            <person name="Cai M."/>
            <person name="Wu X.L."/>
        </authorList>
    </citation>
    <scope>NUCLEOTIDE SEQUENCE [LARGE SCALE GENOMIC DNA]</scope>
    <source>
        <strain evidence="12">LMG 25793 / CGMCC 1.9160 / SL003B-26A1</strain>
    </source>
</reference>
<evidence type="ECO:0000313" key="12">
    <source>
        <dbReference type="Proteomes" id="UP000008130"/>
    </source>
</evidence>
<dbReference type="InterPro" id="IPR001240">
    <property type="entry name" value="PRAI_dom"/>
</dbReference>
<keyword evidence="8 9" id="KW-0413">Isomerase</keyword>
<comment type="pathway">
    <text evidence="2 9">Amino-acid biosynthesis; L-tryptophan biosynthesis; L-tryptophan from chorismate: step 3/5.</text>
</comment>
<evidence type="ECO:0000256" key="1">
    <source>
        <dbReference type="ARBA" id="ARBA00001164"/>
    </source>
</evidence>
<dbReference type="InterPro" id="IPR044643">
    <property type="entry name" value="TrpF_fam"/>
</dbReference>
<dbReference type="PANTHER" id="PTHR42894">
    <property type="entry name" value="N-(5'-PHOSPHORIBOSYL)ANTHRANILATE ISOMERASE"/>
    <property type="match status" value="1"/>
</dbReference>
<dbReference type="GO" id="GO:0004640">
    <property type="term" value="F:phosphoribosylanthranilate isomerase activity"/>
    <property type="evidence" value="ECO:0007669"/>
    <property type="project" value="UniProtKB-UniRule"/>
</dbReference>
<evidence type="ECO:0000256" key="7">
    <source>
        <dbReference type="ARBA" id="ARBA00023141"/>
    </source>
</evidence>
<sequence length="226" mass="23949">MSRILVKICGLSTDETMQAAVDAGADMVGLVFFPKSPRHVSLTDACRLADIARGQAEIVALTVDMDLAGLQRIAELVRPDMVQFHGSEPPEACAAAKVMLRTRVMKAIGVSERADLAKALPYLQVADRILFDAKPPQGSDVPGGHGVPFDWTILKDLDLPRPFMLSGGLDAGNVREAIEKSGATAVDVSSGVEREKGVKDSGLIRAFVAAVRGAGKRAEAVKEQSS</sequence>
<dbReference type="CDD" id="cd00405">
    <property type="entry name" value="PRAI"/>
    <property type="match status" value="1"/>
</dbReference>
<evidence type="ECO:0000259" key="10">
    <source>
        <dbReference type="Pfam" id="PF00697"/>
    </source>
</evidence>
<dbReference type="OrthoDB" id="9796196at2"/>
<evidence type="ECO:0000256" key="9">
    <source>
        <dbReference type="HAMAP-Rule" id="MF_00135"/>
    </source>
</evidence>
<accession>F2IYH9</accession>
<dbReference type="EMBL" id="CP002568">
    <property type="protein sequence ID" value="ADZ68492.1"/>
    <property type="molecule type" value="Genomic_DNA"/>
</dbReference>
<keyword evidence="7 9" id="KW-0057">Aromatic amino acid biosynthesis</keyword>
<protein>
    <recommendedName>
        <fullName evidence="4 9">N-(5'-phosphoribosyl)anthranilate isomerase</fullName>
        <shortName evidence="9">PRAI</shortName>
        <ecNumber evidence="3 9">5.3.1.24</ecNumber>
    </recommendedName>
</protein>
<keyword evidence="5 9" id="KW-0028">Amino-acid biosynthesis</keyword>
<dbReference type="PATRIC" id="fig|991905.3.peg.56"/>
<dbReference type="eggNOG" id="COG0135">
    <property type="taxonomic scope" value="Bacteria"/>
</dbReference>
<dbReference type="Proteomes" id="UP000008130">
    <property type="component" value="Chromosome"/>
</dbReference>
<evidence type="ECO:0000256" key="6">
    <source>
        <dbReference type="ARBA" id="ARBA00022822"/>
    </source>
</evidence>
<dbReference type="RefSeq" id="WP_013650816.1">
    <property type="nucleotide sequence ID" value="NC_015259.1"/>
</dbReference>
<keyword evidence="6 9" id="KW-0822">Tryptophan biosynthesis</keyword>
<keyword evidence="12" id="KW-1185">Reference proteome</keyword>
<dbReference type="InterPro" id="IPR013785">
    <property type="entry name" value="Aldolase_TIM"/>
</dbReference>
<dbReference type="AlphaFoldDB" id="F2IYH9"/>
<proteinExistence type="inferred from homology"/>
<dbReference type="Pfam" id="PF00697">
    <property type="entry name" value="PRAI"/>
    <property type="match status" value="1"/>
</dbReference>
<dbReference type="HOGENOM" id="CLU_076364_1_1_5"/>
<evidence type="ECO:0000256" key="5">
    <source>
        <dbReference type="ARBA" id="ARBA00022605"/>
    </source>
</evidence>
<evidence type="ECO:0000313" key="11">
    <source>
        <dbReference type="EMBL" id="ADZ68492.1"/>
    </source>
</evidence>
<comment type="catalytic activity">
    <reaction evidence="1 9">
        <text>N-(5-phospho-beta-D-ribosyl)anthranilate = 1-(2-carboxyphenylamino)-1-deoxy-D-ribulose 5-phosphate</text>
        <dbReference type="Rhea" id="RHEA:21540"/>
        <dbReference type="ChEBI" id="CHEBI:18277"/>
        <dbReference type="ChEBI" id="CHEBI:58613"/>
        <dbReference type="EC" id="5.3.1.24"/>
    </reaction>
</comment>
<evidence type="ECO:0000256" key="8">
    <source>
        <dbReference type="ARBA" id="ARBA00023235"/>
    </source>
</evidence>
<feature type="domain" description="N-(5'phosphoribosyl) anthranilate isomerase (PRAI)" evidence="10">
    <location>
        <begin position="6"/>
        <end position="209"/>
    </location>
</feature>
<evidence type="ECO:0000256" key="3">
    <source>
        <dbReference type="ARBA" id="ARBA00012572"/>
    </source>
</evidence>
<comment type="similarity">
    <text evidence="9">Belongs to the TrpF family.</text>
</comment>
<dbReference type="UniPathway" id="UPA00035">
    <property type="reaction ID" value="UER00042"/>
</dbReference>